<dbReference type="Gene3D" id="1.10.10.60">
    <property type="entry name" value="Homeodomain-like"/>
    <property type="match status" value="2"/>
</dbReference>
<dbReference type="AlphaFoldDB" id="A0A6J4S1X5"/>
<feature type="compositionally biased region" description="Basic residues" evidence="6">
    <location>
        <begin position="424"/>
        <end position="434"/>
    </location>
</feature>
<dbReference type="InterPro" id="IPR001647">
    <property type="entry name" value="HTH_TetR"/>
</dbReference>
<dbReference type="PANTHER" id="PTHR30055:SF175">
    <property type="entry name" value="HTH-TYPE TRANSCRIPTIONAL REPRESSOR KSTR2"/>
    <property type="match status" value="1"/>
</dbReference>
<evidence type="ECO:0000256" key="3">
    <source>
        <dbReference type="ARBA" id="ARBA00023125"/>
    </source>
</evidence>
<dbReference type="Pfam" id="PF00440">
    <property type="entry name" value="TetR_N"/>
    <property type="match status" value="2"/>
</dbReference>
<evidence type="ECO:0000259" key="7">
    <source>
        <dbReference type="PROSITE" id="PS50977"/>
    </source>
</evidence>
<dbReference type="PANTHER" id="PTHR30055">
    <property type="entry name" value="HTH-TYPE TRANSCRIPTIONAL REGULATOR RUTR"/>
    <property type="match status" value="1"/>
</dbReference>
<feature type="DNA-binding region" description="H-T-H motif" evidence="5">
    <location>
        <begin position="247"/>
        <end position="266"/>
    </location>
</feature>
<feature type="DNA-binding region" description="H-T-H motif" evidence="5">
    <location>
        <begin position="37"/>
        <end position="56"/>
    </location>
</feature>
<accession>A0A6J4S1X5</accession>
<evidence type="ECO:0000256" key="1">
    <source>
        <dbReference type="ARBA" id="ARBA00022491"/>
    </source>
</evidence>
<dbReference type="InterPro" id="IPR009057">
    <property type="entry name" value="Homeodomain-like_sf"/>
</dbReference>
<protein>
    <submittedName>
        <fullName evidence="8">Transcriptional regulator, AcrR family</fullName>
    </submittedName>
</protein>
<evidence type="ECO:0000313" key="8">
    <source>
        <dbReference type="EMBL" id="CAA9484291.1"/>
    </source>
</evidence>
<dbReference type="Pfam" id="PF17932">
    <property type="entry name" value="TetR_C_24"/>
    <property type="match status" value="1"/>
</dbReference>
<keyword evidence="3 5" id="KW-0238">DNA-binding</keyword>
<dbReference type="SUPFAM" id="SSF46689">
    <property type="entry name" value="Homeodomain-like"/>
    <property type="match status" value="2"/>
</dbReference>
<feature type="domain" description="HTH tetR-type" evidence="7">
    <location>
        <begin position="14"/>
        <end position="74"/>
    </location>
</feature>
<dbReference type="GO" id="GO:0000976">
    <property type="term" value="F:transcription cis-regulatory region binding"/>
    <property type="evidence" value="ECO:0007669"/>
    <property type="project" value="TreeGrafter"/>
</dbReference>
<sequence length="447" mass="49678">MGSRPSGHQPTVRQSRREAALAAATRLFNRHSFAAVTLEAIAGEMGATPSALYNHFESKEALVFECFSRGLRIYRDEITRAREPGLDGLEIVRRFIRGRLRPGEPRMITFSDLDALPRNHREVVHDARAGNVAMLRAIIEQGVADGSIAPCDPFLTSLAIFSVLDWMPFWYSESSYYTRQEAAETLDDMLTHGVLRRDVAEAAPPPRRDLSPLLDGVHDGSRRASKRDRLLRIATESFNLRGVVGSSLEHIAADAGVSRGAYYYHARDKNTLLYLCLERAYLTETKLLALLLDNAPRSGDAIRDASDFEFDLLRGVAALHESQRGPKISFHNVPFLTASQRDSLLALDRVLVGRNRGRYDRAVASGAFRTLDTLFIQEVGAGLRNLIPSWSRLTADRDLQSVADGLTRFFLFGLKPRTPDGSRSKSRKTGRHLQHTALSAPTVSGIN</sequence>
<keyword evidence="2" id="KW-0805">Transcription regulation</keyword>
<organism evidence="8">
    <name type="scientific">uncultured Sphingomonadaceae bacterium</name>
    <dbReference type="NCBI Taxonomy" id="169976"/>
    <lineage>
        <taxon>Bacteria</taxon>
        <taxon>Pseudomonadati</taxon>
        <taxon>Pseudomonadota</taxon>
        <taxon>Alphaproteobacteria</taxon>
        <taxon>Sphingomonadales</taxon>
        <taxon>Sphingomonadaceae</taxon>
        <taxon>environmental samples</taxon>
    </lineage>
</organism>
<reference evidence="8" key="1">
    <citation type="submission" date="2020-02" db="EMBL/GenBank/DDBJ databases">
        <authorList>
            <person name="Meier V. D."/>
        </authorList>
    </citation>
    <scope>NUCLEOTIDE SEQUENCE</scope>
    <source>
        <strain evidence="8">AVDCRST_MAG91</strain>
    </source>
</reference>
<dbReference type="GO" id="GO:0003700">
    <property type="term" value="F:DNA-binding transcription factor activity"/>
    <property type="evidence" value="ECO:0007669"/>
    <property type="project" value="TreeGrafter"/>
</dbReference>
<dbReference type="PROSITE" id="PS50977">
    <property type="entry name" value="HTH_TETR_2"/>
    <property type="match status" value="2"/>
</dbReference>
<keyword evidence="1" id="KW-0678">Repressor</keyword>
<proteinExistence type="predicted"/>
<dbReference type="PRINTS" id="PR00455">
    <property type="entry name" value="HTHTETR"/>
</dbReference>
<evidence type="ECO:0000256" key="6">
    <source>
        <dbReference type="SAM" id="MobiDB-lite"/>
    </source>
</evidence>
<keyword evidence="4" id="KW-0804">Transcription</keyword>
<evidence type="ECO:0000256" key="5">
    <source>
        <dbReference type="PROSITE-ProRule" id="PRU00335"/>
    </source>
</evidence>
<feature type="compositionally biased region" description="Polar residues" evidence="6">
    <location>
        <begin position="436"/>
        <end position="447"/>
    </location>
</feature>
<evidence type="ECO:0000256" key="2">
    <source>
        <dbReference type="ARBA" id="ARBA00023015"/>
    </source>
</evidence>
<evidence type="ECO:0000256" key="4">
    <source>
        <dbReference type="ARBA" id="ARBA00023163"/>
    </source>
</evidence>
<dbReference type="InterPro" id="IPR041490">
    <property type="entry name" value="KstR2_TetR_C"/>
</dbReference>
<dbReference type="SUPFAM" id="SSF48498">
    <property type="entry name" value="Tetracyclin repressor-like, C-terminal domain"/>
    <property type="match status" value="1"/>
</dbReference>
<feature type="region of interest" description="Disordered" evidence="6">
    <location>
        <begin position="419"/>
        <end position="447"/>
    </location>
</feature>
<dbReference type="EMBL" id="CADCVX010000048">
    <property type="protein sequence ID" value="CAA9484291.1"/>
    <property type="molecule type" value="Genomic_DNA"/>
</dbReference>
<gene>
    <name evidence="8" type="ORF">AVDCRST_MAG91-185</name>
</gene>
<dbReference type="InterPro" id="IPR036271">
    <property type="entry name" value="Tet_transcr_reg_TetR-rel_C_sf"/>
</dbReference>
<feature type="domain" description="HTH tetR-type" evidence="7">
    <location>
        <begin position="224"/>
        <end position="284"/>
    </location>
</feature>
<dbReference type="InterPro" id="IPR050109">
    <property type="entry name" value="HTH-type_TetR-like_transc_reg"/>
</dbReference>
<dbReference type="Gene3D" id="1.10.357.10">
    <property type="entry name" value="Tetracycline Repressor, domain 2"/>
    <property type="match status" value="2"/>
</dbReference>
<name>A0A6J4S1X5_9SPHN</name>